<dbReference type="PROSITE" id="PS50850">
    <property type="entry name" value="MFS"/>
    <property type="match status" value="1"/>
</dbReference>
<comment type="caution">
    <text evidence="9">The sequence shown here is derived from an EMBL/GenBank/DDBJ whole genome shotgun (WGS) entry which is preliminary data.</text>
</comment>
<dbReference type="CDD" id="cd17325">
    <property type="entry name" value="MFS_MdtG_SLC18_like"/>
    <property type="match status" value="1"/>
</dbReference>
<feature type="transmembrane region" description="Helical" evidence="7">
    <location>
        <begin position="169"/>
        <end position="188"/>
    </location>
</feature>
<feature type="transmembrane region" description="Helical" evidence="7">
    <location>
        <begin position="142"/>
        <end position="163"/>
    </location>
</feature>
<accession>A0A4Q2EE71</accession>
<dbReference type="SUPFAM" id="SSF103473">
    <property type="entry name" value="MFS general substrate transporter"/>
    <property type="match status" value="1"/>
</dbReference>
<dbReference type="InterPro" id="IPR020846">
    <property type="entry name" value="MFS_dom"/>
</dbReference>
<proteinExistence type="predicted"/>
<keyword evidence="4 7" id="KW-0812">Transmembrane</keyword>
<protein>
    <submittedName>
        <fullName evidence="9">MFS transporter</fullName>
    </submittedName>
</protein>
<evidence type="ECO:0000256" key="6">
    <source>
        <dbReference type="ARBA" id="ARBA00023136"/>
    </source>
</evidence>
<feature type="transmembrane region" description="Helical" evidence="7">
    <location>
        <begin position="103"/>
        <end position="121"/>
    </location>
</feature>
<feature type="domain" description="Major facilitator superfamily (MFS) profile" evidence="8">
    <location>
        <begin position="14"/>
        <end position="391"/>
    </location>
</feature>
<dbReference type="Proteomes" id="UP000290624">
    <property type="component" value="Unassembled WGS sequence"/>
</dbReference>
<feature type="transmembrane region" description="Helical" evidence="7">
    <location>
        <begin position="209"/>
        <end position="227"/>
    </location>
</feature>
<dbReference type="AlphaFoldDB" id="A0A4Q2EE71"/>
<dbReference type="GO" id="GO:0022857">
    <property type="term" value="F:transmembrane transporter activity"/>
    <property type="evidence" value="ECO:0007669"/>
    <property type="project" value="InterPro"/>
</dbReference>
<evidence type="ECO:0000256" key="5">
    <source>
        <dbReference type="ARBA" id="ARBA00022989"/>
    </source>
</evidence>
<dbReference type="Gene3D" id="1.20.1250.20">
    <property type="entry name" value="MFS general substrate transporter like domains"/>
    <property type="match status" value="2"/>
</dbReference>
<feature type="transmembrane region" description="Helical" evidence="7">
    <location>
        <begin position="278"/>
        <end position="297"/>
    </location>
</feature>
<dbReference type="EMBL" id="PPCV01000006">
    <property type="protein sequence ID" value="RXW31777.1"/>
    <property type="molecule type" value="Genomic_DNA"/>
</dbReference>
<keyword evidence="10" id="KW-1185">Reference proteome</keyword>
<organism evidence="9 10">
    <name type="scientific">Propioniciclava flava</name>
    <dbReference type="NCBI Taxonomy" id="2072026"/>
    <lineage>
        <taxon>Bacteria</taxon>
        <taxon>Bacillati</taxon>
        <taxon>Actinomycetota</taxon>
        <taxon>Actinomycetes</taxon>
        <taxon>Propionibacteriales</taxon>
        <taxon>Propionibacteriaceae</taxon>
        <taxon>Propioniciclava</taxon>
    </lineage>
</organism>
<sequence length="400" mass="40257">MVGEQMNSQHWRTLAVSVYLPTTLALVGLGAVTPLIALTAQDLGASLAESAFVVSLLGIGALVGALPAGIVADRLGEQRALVVSLVVDAACMAVAAFAPTFVVLGLAVFALGVSEAVVTIARQSFVTEFVPLTHRARALSTLGGVFRIGSFIGPLAGAAVVTLGGLRAAYWLAIATSLAAAIISAWLPDVEREAPRGATPVHTAEVLRAHLRTFLTIGVGAAALMLVRASRDALLPLWATAIGLDAAQTSLVFAASSFVDLTLFYLGGSIMDRLGRRAVAVPAMVIMGTCFGLLPLAATGIGLGAVALGLGLGNGISAGVVMTLGSDASPAVGRTQFLAGWRLTTGIGGALGPVMISALAATASLSVAAIAVAALGWLGAAWLWHWGGPSRTGAATNQVG</sequence>
<evidence type="ECO:0000313" key="10">
    <source>
        <dbReference type="Proteomes" id="UP000290624"/>
    </source>
</evidence>
<dbReference type="InterPro" id="IPR050171">
    <property type="entry name" value="MFS_Transporters"/>
</dbReference>
<evidence type="ECO:0000256" key="2">
    <source>
        <dbReference type="ARBA" id="ARBA00022448"/>
    </source>
</evidence>
<evidence type="ECO:0000313" key="9">
    <source>
        <dbReference type="EMBL" id="RXW31777.1"/>
    </source>
</evidence>
<comment type="subcellular location">
    <subcellularLocation>
        <location evidence="1">Cell membrane</location>
        <topology evidence="1">Multi-pass membrane protein</topology>
    </subcellularLocation>
</comment>
<evidence type="ECO:0000256" key="1">
    <source>
        <dbReference type="ARBA" id="ARBA00004651"/>
    </source>
</evidence>
<feature type="transmembrane region" description="Helical" evidence="7">
    <location>
        <begin position="303"/>
        <end position="325"/>
    </location>
</feature>
<dbReference type="InterPro" id="IPR036259">
    <property type="entry name" value="MFS_trans_sf"/>
</dbReference>
<dbReference type="PANTHER" id="PTHR23517:SF3">
    <property type="entry name" value="INTEGRAL MEMBRANE TRANSPORT PROTEIN"/>
    <property type="match status" value="1"/>
</dbReference>
<evidence type="ECO:0000256" key="3">
    <source>
        <dbReference type="ARBA" id="ARBA00022475"/>
    </source>
</evidence>
<dbReference type="InterPro" id="IPR001958">
    <property type="entry name" value="Tet-R_TetA/multi-R_MdtG-like"/>
</dbReference>
<dbReference type="PRINTS" id="PR01035">
    <property type="entry name" value="TCRTETA"/>
</dbReference>
<reference evidence="9 10" key="1">
    <citation type="submission" date="2018-01" db="EMBL/GenBank/DDBJ databases">
        <title>Lactibacter flavus gen. nov., sp. nov., a novel bacterium of the family Propionibacteriaceae isolated from raw milk and dairy products.</title>
        <authorList>
            <person name="Wenning M."/>
            <person name="Breitenwieser F."/>
            <person name="Huptas C."/>
            <person name="von Neubeck M."/>
            <person name="Busse H.-J."/>
            <person name="Scherer S."/>
        </authorList>
    </citation>
    <scope>NUCLEOTIDE SEQUENCE [LARGE SCALE GENOMIC DNA]</scope>
    <source>
        <strain evidence="9 10">VG341</strain>
    </source>
</reference>
<keyword evidence="3" id="KW-1003">Cell membrane</keyword>
<evidence type="ECO:0000256" key="7">
    <source>
        <dbReference type="SAM" id="Phobius"/>
    </source>
</evidence>
<dbReference type="Pfam" id="PF07690">
    <property type="entry name" value="MFS_1"/>
    <property type="match status" value="2"/>
</dbReference>
<dbReference type="GO" id="GO:0005886">
    <property type="term" value="C:plasma membrane"/>
    <property type="evidence" value="ECO:0007669"/>
    <property type="project" value="UniProtKB-SubCell"/>
</dbReference>
<feature type="transmembrane region" description="Helical" evidence="7">
    <location>
        <begin position="12"/>
        <end position="38"/>
    </location>
</feature>
<gene>
    <name evidence="9" type="ORF">C1706_09415</name>
</gene>
<feature type="transmembrane region" description="Helical" evidence="7">
    <location>
        <begin position="50"/>
        <end position="72"/>
    </location>
</feature>
<feature type="transmembrane region" description="Helical" evidence="7">
    <location>
        <begin position="247"/>
        <end position="266"/>
    </location>
</feature>
<dbReference type="PANTHER" id="PTHR23517">
    <property type="entry name" value="RESISTANCE PROTEIN MDTM, PUTATIVE-RELATED-RELATED"/>
    <property type="match status" value="1"/>
</dbReference>
<feature type="transmembrane region" description="Helical" evidence="7">
    <location>
        <begin position="365"/>
        <end position="384"/>
    </location>
</feature>
<evidence type="ECO:0000256" key="4">
    <source>
        <dbReference type="ARBA" id="ARBA00022692"/>
    </source>
</evidence>
<dbReference type="InterPro" id="IPR011701">
    <property type="entry name" value="MFS"/>
</dbReference>
<name>A0A4Q2EE71_9ACTN</name>
<keyword evidence="5 7" id="KW-1133">Transmembrane helix</keyword>
<evidence type="ECO:0000259" key="8">
    <source>
        <dbReference type="PROSITE" id="PS50850"/>
    </source>
</evidence>
<keyword evidence="6 7" id="KW-0472">Membrane</keyword>
<keyword evidence="2" id="KW-0813">Transport</keyword>
<feature type="transmembrane region" description="Helical" evidence="7">
    <location>
        <begin position="337"/>
        <end position="359"/>
    </location>
</feature>